<dbReference type="GO" id="GO:0016887">
    <property type="term" value="F:ATP hydrolysis activity"/>
    <property type="evidence" value="ECO:0007669"/>
    <property type="project" value="InterPro"/>
</dbReference>
<dbReference type="InterPro" id="IPR017871">
    <property type="entry name" value="ABC_transporter-like_CS"/>
</dbReference>
<dbReference type="InterPro" id="IPR027417">
    <property type="entry name" value="P-loop_NTPase"/>
</dbReference>
<dbReference type="GO" id="GO:0055085">
    <property type="term" value="P:transmembrane transport"/>
    <property type="evidence" value="ECO:0007669"/>
    <property type="project" value="UniProtKB-ARBA"/>
</dbReference>
<evidence type="ECO:0000256" key="3">
    <source>
        <dbReference type="ARBA" id="ARBA00022741"/>
    </source>
</evidence>
<dbReference type="SMART" id="SM00382">
    <property type="entry name" value="AAA"/>
    <property type="match status" value="1"/>
</dbReference>
<name>A0A931N2I1_9NOCA</name>
<dbReference type="InterPro" id="IPR003593">
    <property type="entry name" value="AAA+_ATPase"/>
</dbReference>
<accession>A0A931N2I1</accession>
<dbReference type="PANTHER" id="PTHR43776:SF7">
    <property type="entry name" value="D,D-DIPEPTIDE TRANSPORT ATP-BINDING PROTEIN DDPF-RELATED"/>
    <property type="match status" value="1"/>
</dbReference>
<keyword evidence="8" id="KW-1185">Reference proteome</keyword>
<dbReference type="InterPro" id="IPR003439">
    <property type="entry name" value="ABC_transporter-like_ATP-bd"/>
</dbReference>
<evidence type="ECO:0000256" key="2">
    <source>
        <dbReference type="ARBA" id="ARBA00022448"/>
    </source>
</evidence>
<dbReference type="EMBL" id="JADMLG010000002">
    <property type="protein sequence ID" value="MBH0776061.1"/>
    <property type="molecule type" value="Genomic_DNA"/>
</dbReference>
<evidence type="ECO:0000256" key="4">
    <source>
        <dbReference type="ARBA" id="ARBA00022840"/>
    </source>
</evidence>
<evidence type="ECO:0000259" key="6">
    <source>
        <dbReference type="PROSITE" id="PS50893"/>
    </source>
</evidence>
<reference evidence="7" key="1">
    <citation type="submission" date="2020-11" db="EMBL/GenBank/DDBJ databases">
        <title>Nocardia NEAU-351.nov., a novel actinomycete isolated from the cow dung.</title>
        <authorList>
            <person name="Zhang X."/>
        </authorList>
    </citation>
    <scope>NUCLEOTIDE SEQUENCE</scope>
    <source>
        <strain evidence="7">NEAU-351</strain>
    </source>
</reference>
<evidence type="ECO:0000256" key="5">
    <source>
        <dbReference type="SAM" id="MobiDB-lite"/>
    </source>
</evidence>
<dbReference type="InterPro" id="IPR050319">
    <property type="entry name" value="ABC_transp_ATP-bind"/>
</dbReference>
<protein>
    <submittedName>
        <fullName evidence="7">ABC transporter ATP-binding protein</fullName>
    </submittedName>
</protein>
<evidence type="ECO:0000313" key="7">
    <source>
        <dbReference type="EMBL" id="MBH0776061.1"/>
    </source>
</evidence>
<comment type="similarity">
    <text evidence="1">Belongs to the ABC transporter superfamily.</text>
</comment>
<sequence length="402" mass="40304">MRRDIAVLLSGHDTGAIHAIADRVIDLKPESARHEANTISAVELCGGHARLPVRCSEARSAVGSGASAPSSVAEFASARPDSARVTGGTASVGARESAVTARTSAPESAGASHCGARGAGVETAGAEAVPVIGGGAIAGVGAKFALVSTRGRSEAVTADMALVARGIRASVGGSAVLDGVDLDVRAGSALAVVGVSGAGKTTLARVVAGLHRAASGSLRLRGVALPVGAVHRNGHGGGGIRLVTQNPLSALNPRRTVAQTLARPLRRVGGISRGQVARRVGELLDAVELSSVLAERYPQQLSGGQRQRVALARALAADPAVLVCDEITSALDRATAASIMALLDGLRAERGLALLVISHDMGVVAEHCAEVLVLDGGRVVESGATAAILADPGHAATRKMLR</sequence>
<keyword evidence="4 7" id="KW-0067">ATP-binding</keyword>
<evidence type="ECO:0000256" key="1">
    <source>
        <dbReference type="ARBA" id="ARBA00005417"/>
    </source>
</evidence>
<dbReference type="AlphaFoldDB" id="A0A931N2I1"/>
<dbReference type="Gene3D" id="3.40.50.300">
    <property type="entry name" value="P-loop containing nucleotide triphosphate hydrolases"/>
    <property type="match status" value="1"/>
</dbReference>
<keyword evidence="3" id="KW-0547">Nucleotide-binding</keyword>
<dbReference type="Proteomes" id="UP000655751">
    <property type="component" value="Unassembled WGS sequence"/>
</dbReference>
<gene>
    <name evidence="7" type="ORF">IT779_07150</name>
</gene>
<dbReference type="SUPFAM" id="SSF52540">
    <property type="entry name" value="P-loop containing nucleoside triphosphate hydrolases"/>
    <property type="match status" value="1"/>
</dbReference>
<evidence type="ECO:0000313" key="8">
    <source>
        <dbReference type="Proteomes" id="UP000655751"/>
    </source>
</evidence>
<organism evidence="7 8">
    <name type="scientific">Nocardia bovistercoris</name>
    <dbReference type="NCBI Taxonomy" id="2785916"/>
    <lineage>
        <taxon>Bacteria</taxon>
        <taxon>Bacillati</taxon>
        <taxon>Actinomycetota</taxon>
        <taxon>Actinomycetes</taxon>
        <taxon>Mycobacteriales</taxon>
        <taxon>Nocardiaceae</taxon>
        <taxon>Nocardia</taxon>
    </lineage>
</organism>
<dbReference type="PROSITE" id="PS50893">
    <property type="entry name" value="ABC_TRANSPORTER_2"/>
    <property type="match status" value="1"/>
</dbReference>
<dbReference type="CDD" id="cd03257">
    <property type="entry name" value="ABC_NikE_OppD_transporters"/>
    <property type="match status" value="1"/>
</dbReference>
<feature type="domain" description="ABC transporter" evidence="6">
    <location>
        <begin position="162"/>
        <end position="401"/>
    </location>
</feature>
<proteinExistence type="inferred from homology"/>
<feature type="region of interest" description="Disordered" evidence="5">
    <location>
        <begin position="77"/>
        <end position="117"/>
    </location>
</feature>
<comment type="caution">
    <text evidence="7">The sequence shown here is derived from an EMBL/GenBank/DDBJ whole genome shotgun (WGS) entry which is preliminary data.</text>
</comment>
<dbReference type="GO" id="GO:0005524">
    <property type="term" value="F:ATP binding"/>
    <property type="evidence" value="ECO:0007669"/>
    <property type="project" value="UniProtKB-KW"/>
</dbReference>
<keyword evidence="2" id="KW-0813">Transport</keyword>
<dbReference type="Pfam" id="PF00005">
    <property type="entry name" value="ABC_tran"/>
    <property type="match status" value="1"/>
</dbReference>
<dbReference type="PROSITE" id="PS00211">
    <property type="entry name" value="ABC_TRANSPORTER_1"/>
    <property type="match status" value="1"/>
</dbReference>
<dbReference type="PANTHER" id="PTHR43776">
    <property type="entry name" value="TRANSPORT ATP-BINDING PROTEIN"/>
    <property type="match status" value="1"/>
</dbReference>